<feature type="domain" description="NPH3" evidence="5">
    <location>
        <begin position="200"/>
        <end position="460"/>
    </location>
</feature>
<dbReference type="AlphaFoldDB" id="A0AAF0XSF1"/>
<dbReference type="Proteomes" id="UP000077755">
    <property type="component" value="Chromosome 8"/>
</dbReference>
<dbReference type="InterPro" id="IPR043454">
    <property type="entry name" value="NPH3/RPT2-like"/>
</dbReference>
<keyword evidence="7" id="KW-1185">Reference proteome</keyword>
<evidence type="ECO:0000256" key="1">
    <source>
        <dbReference type="ARBA" id="ARBA00004906"/>
    </source>
</evidence>
<name>A0AAF0XSF1_DAUCS</name>
<dbReference type="Pfam" id="PF03000">
    <property type="entry name" value="NPH3"/>
    <property type="match status" value="1"/>
</dbReference>
<comment type="pathway">
    <text evidence="1">Protein modification; protein ubiquitination.</text>
</comment>
<reference evidence="6" key="1">
    <citation type="journal article" date="2016" name="Nat. Genet.">
        <title>A high-quality carrot genome assembly provides new insights into carotenoid accumulation and asterid genome evolution.</title>
        <authorList>
            <person name="Iorizzo M."/>
            <person name="Ellison S."/>
            <person name="Senalik D."/>
            <person name="Zeng P."/>
            <person name="Satapoomin P."/>
            <person name="Huang J."/>
            <person name="Bowman M."/>
            <person name="Iovene M."/>
            <person name="Sanseverino W."/>
            <person name="Cavagnaro P."/>
            <person name="Yildiz M."/>
            <person name="Macko-Podgorni A."/>
            <person name="Moranska E."/>
            <person name="Grzebelus E."/>
            <person name="Grzebelus D."/>
            <person name="Ashrafi H."/>
            <person name="Zheng Z."/>
            <person name="Cheng S."/>
            <person name="Spooner D."/>
            <person name="Van Deynze A."/>
            <person name="Simon P."/>
        </authorList>
    </citation>
    <scope>NUCLEOTIDE SEQUENCE</scope>
    <source>
        <tissue evidence="6">Leaf</tissue>
    </source>
</reference>
<dbReference type="InterPro" id="IPR011333">
    <property type="entry name" value="SKP1/BTB/POZ_sf"/>
</dbReference>
<evidence type="ECO:0000259" key="5">
    <source>
        <dbReference type="PROSITE" id="PS51649"/>
    </source>
</evidence>
<proteinExistence type="inferred from homology"/>
<dbReference type="InterPro" id="IPR027356">
    <property type="entry name" value="NPH3_dom"/>
</dbReference>
<sequence length="588" mass="66375">MAELCDLRININGQQTFFLNEKVILKFSGKLRKFVRNEKRRAQIKNSVIQIDGFPGGPSGFELVSRFCYNSDTSMITVSNVCLLYCCAVFLEMNERVSALNLLHQTETFLEEMFSWSQKEILTSLVSCESIFAFADSSGLIEKLLNMLLAKIAQNSDIFVCSSSSSSSPEATASPFRLSSSMKSATPEVLGIKRSSSRSLWWFDELTILPPIIIERFVKLFGAHGTDDSSLLLTRFILNYLKTSAQSKHCLMIKTYSKLEYSRLADTAVYGVISTGQSLFSCRGLFWILRLVSTFGISRDCRTGLEGLIGSVLDQATLDDLLVSANDGHGVYDVNLVVRLVRVFVYTYSKEEYLQKIKKVGWLVDKYIREIAPDQNLKISRFLRIAESLTDCARDCFDGVYRAVDIYLESHPCLTLEERSRLCRCLNYNKLSLETCKELAKNPRIPPRVAVEALAAQSCRSISNNITNSPPFDPSHVNRSHSSKYYHPAMINVAIKKHSQMALYRGGGHNIMINDCKLDTGFKDDQEEMISAAEENEMMRMNLERMQWRVMELEKVCKGMKGQMSRMGKSGKSPLISQAPSKGLPRFC</sequence>
<protein>
    <recommendedName>
        <fullName evidence="5">NPH3 domain-containing protein</fullName>
    </recommendedName>
</protein>
<reference evidence="6" key="2">
    <citation type="submission" date="2022-03" db="EMBL/GenBank/DDBJ databases">
        <title>Draft title - Genomic analysis of global carrot germplasm unveils the trajectory of domestication and the origin of high carotenoid orange carrot.</title>
        <authorList>
            <person name="Iorizzo M."/>
            <person name="Ellison S."/>
            <person name="Senalik D."/>
            <person name="Macko-Podgorni A."/>
            <person name="Grzebelus D."/>
            <person name="Bostan H."/>
            <person name="Rolling W."/>
            <person name="Curaba J."/>
            <person name="Simon P."/>
        </authorList>
    </citation>
    <scope>NUCLEOTIDE SEQUENCE</scope>
    <source>
        <tissue evidence="6">Leaf</tissue>
    </source>
</reference>
<evidence type="ECO:0000256" key="2">
    <source>
        <dbReference type="ARBA" id="ARBA00022786"/>
    </source>
</evidence>
<evidence type="ECO:0000313" key="6">
    <source>
        <dbReference type="EMBL" id="WOH13150.1"/>
    </source>
</evidence>
<dbReference type="SUPFAM" id="SSF54695">
    <property type="entry name" value="POZ domain"/>
    <property type="match status" value="1"/>
</dbReference>
<comment type="similarity">
    <text evidence="3">Belongs to the NPH3 family.</text>
</comment>
<gene>
    <name evidence="6" type="ORF">DCAR_0832659</name>
</gene>
<dbReference type="KEGG" id="dcr:108199619"/>
<dbReference type="PROSITE" id="PS51649">
    <property type="entry name" value="NPH3"/>
    <property type="match status" value="1"/>
</dbReference>
<evidence type="ECO:0000256" key="3">
    <source>
        <dbReference type="PROSITE-ProRule" id="PRU00982"/>
    </source>
</evidence>
<accession>A0AAF0XSF1</accession>
<keyword evidence="2" id="KW-0833">Ubl conjugation pathway</keyword>
<dbReference type="PANTHER" id="PTHR32370">
    <property type="entry name" value="OS12G0117600 PROTEIN"/>
    <property type="match status" value="1"/>
</dbReference>
<evidence type="ECO:0000256" key="4">
    <source>
        <dbReference type="SAM" id="MobiDB-lite"/>
    </source>
</evidence>
<organism evidence="6 7">
    <name type="scientific">Daucus carota subsp. sativus</name>
    <name type="common">Carrot</name>
    <dbReference type="NCBI Taxonomy" id="79200"/>
    <lineage>
        <taxon>Eukaryota</taxon>
        <taxon>Viridiplantae</taxon>
        <taxon>Streptophyta</taxon>
        <taxon>Embryophyta</taxon>
        <taxon>Tracheophyta</taxon>
        <taxon>Spermatophyta</taxon>
        <taxon>Magnoliopsida</taxon>
        <taxon>eudicotyledons</taxon>
        <taxon>Gunneridae</taxon>
        <taxon>Pentapetalae</taxon>
        <taxon>asterids</taxon>
        <taxon>campanulids</taxon>
        <taxon>Apiales</taxon>
        <taxon>Apiaceae</taxon>
        <taxon>Apioideae</taxon>
        <taxon>Scandiceae</taxon>
        <taxon>Daucinae</taxon>
        <taxon>Daucus</taxon>
        <taxon>Daucus sect. Daucus</taxon>
    </lineage>
</organism>
<dbReference type="EMBL" id="CP093350">
    <property type="protein sequence ID" value="WOH13150.1"/>
    <property type="molecule type" value="Genomic_DNA"/>
</dbReference>
<evidence type="ECO:0000313" key="7">
    <source>
        <dbReference type="Proteomes" id="UP000077755"/>
    </source>
</evidence>
<feature type="region of interest" description="Disordered" evidence="4">
    <location>
        <begin position="563"/>
        <end position="588"/>
    </location>
</feature>